<dbReference type="Pfam" id="PF03466">
    <property type="entry name" value="LysR_substrate"/>
    <property type="match status" value="1"/>
</dbReference>
<protein>
    <recommendedName>
        <fullName evidence="2">LysR substrate-binding domain-containing protein</fullName>
    </recommendedName>
</protein>
<reference evidence="3" key="1">
    <citation type="journal article" date="2014" name="Int. J. Syst. Evol. Microbiol.">
        <title>Complete genome sequence of Corynebacterium casei LMG S-19264T (=DSM 44701T), isolated from a smear-ripened cheese.</title>
        <authorList>
            <consortium name="US DOE Joint Genome Institute (JGI-PGF)"/>
            <person name="Walter F."/>
            <person name="Albersmeier A."/>
            <person name="Kalinowski J."/>
            <person name="Ruckert C."/>
        </authorList>
    </citation>
    <scope>NUCLEOTIDE SEQUENCE</scope>
    <source>
        <strain evidence="3">CGMCC 4.7201</strain>
    </source>
</reference>
<keyword evidence="4" id="KW-1185">Reference proteome</keyword>
<dbReference type="Proteomes" id="UP000641932">
    <property type="component" value="Unassembled WGS sequence"/>
</dbReference>
<evidence type="ECO:0000313" key="3">
    <source>
        <dbReference type="EMBL" id="GGO93252.1"/>
    </source>
</evidence>
<gene>
    <name evidence="3" type="ORF">GCM10012280_45350</name>
</gene>
<feature type="domain" description="LysR substrate-binding" evidence="2">
    <location>
        <begin position="2"/>
        <end position="56"/>
    </location>
</feature>
<comment type="caution">
    <text evidence="3">The sequence shown here is derived from an EMBL/GenBank/DDBJ whole genome shotgun (WGS) entry which is preliminary data.</text>
</comment>
<evidence type="ECO:0000256" key="1">
    <source>
        <dbReference type="SAM" id="MobiDB-lite"/>
    </source>
</evidence>
<dbReference type="AlphaFoldDB" id="A0A917ZW16"/>
<dbReference type="InterPro" id="IPR005119">
    <property type="entry name" value="LysR_subst-bd"/>
</dbReference>
<name>A0A917ZW16_9ACTN</name>
<dbReference type="EMBL" id="BMMS01000020">
    <property type="protein sequence ID" value="GGO93252.1"/>
    <property type="molecule type" value="Genomic_DNA"/>
</dbReference>
<reference evidence="3" key="2">
    <citation type="submission" date="2020-09" db="EMBL/GenBank/DDBJ databases">
        <authorList>
            <person name="Sun Q."/>
            <person name="Zhou Y."/>
        </authorList>
    </citation>
    <scope>NUCLEOTIDE SEQUENCE</scope>
    <source>
        <strain evidence="3">CGMCC 4.7201</strain>
    </source>
</reference>
<proteinExistence type="predicted"/>
<dbReference type="Gene3D" id="3.40.190.290">
    <property type="match status" value="1"/>
</dbReference>
<dbReference type="SUPFAM" id="SSF53850">
    <property type="entry name" value="Periplasmic binding protein-like II"/>
    <property type="match status" value="1"/>
</dbReference>
<accession>A0A917ZW16</accession>
<evidence type="ECO:0000259" key="2">
    <source>
        <dbReference type="Pfam" id="PF03466"/>
    </source>
</evidence>
<organism evidence="3 4">
    <name type="scientific">Wenjunlia tyrosinilytica</name>
    <dbReference type="NCBI Taxonomy" id="1544741"/>
    <lineage>
        <taxon>Bacteria</taxon>
        <taxon>Bacillati</taxon>
        <taxon>Actinomycetota</taxon>
        <taxon>Actinomycetes</taxon>
        <taxon>Kitasatosporales</taxon>
        <taxon>Streptomycetaceae</taxon>
        <taxon>Wenjunlia</taxon>
    </lineage>
</organism>
<feature type="compositionally biased region" description="Low complexity" evidence="1">
    <location>
        <begin position="86"/>
        <end position="107"/>
    </location>
</feature>
<feature type="region of interest" description="Disordered" evidence="1">
    <location>
        <begin position="72"/>
        <end position="107"/>
    </location>
</feature>
<evidence type="ECO:0000313" key="4">
    <source>
        <dbReference type="Proteomes" id="UP000641932"/>
    </source>
</evidence>
<sequence length="107" mass="10923">MAIVRPPVDLPNGSELRVLRSEPRVACVADLHPLASRREVSVADLLDQPIVAAPGSGIDCGVENAPRVGALLGDESAQTAPLPRRTASPGTPTTPAATAPAAVTDRS</sequence>